<dbReference type="InterPro" id="IPR027417">
    <property type="entry name" value="P-loop_NTPase"/>
</dbReference>
<feature type="binding site" evidence="13">
    <location>
        <begin position="541"/>
        <end position="548"/>
    </location>
    <ligand>
        <name>ATP</name>
        <dbReference type="ChEBI" id="CHEBI:30616"/>
    </ligand>
</feature>
<organism evidence="17 18">
    <name type="scientific">Candidatus Cryptobacteroides intestinigallinarum</name>
    <dbReference type="NCBI Taxonomy" id="2840767"/>
    <lineage>
        <taxon>Bacteria</taxon>
        <taxon>Pseudomonadati</taxon>
        <taxon>Bacteroidota</taxon>
        <taxon>Bacteroidia</taxon>
        <taxon>Bacteroidales</taxon>
        <taxon>Candidatus Cryptobacteroides</taxon>
    </lineage>
</organism>
<dbReference type="Proteomes" id="UP000823617">
    <property type="component" value="Unassembled WGS sequence"/>
</dbReference>
<evidence type="ECO:0000256" key="10">
    <source>
        <dbReference type="ARBA" id="ARBA00023125"/>
    </source>
</evidence>
<dbReference type="SMART" id="SM00843">
    <property type="entry name" value="Ftsk_gamma"/>
    <property type="match status" value="1"/>
</dbReference>
<dbReference type="Gene3D" id="3.30.980.40">
    <property type="match status" value="1"/>
</dbReference>
<keyword evidence="8 13" id="KW-0067">ATP-binding</keyword>
<keyword evidence="11 15" id="KW-0472">Membrane</keyword>
<dbReference type="InterPro" id="IPR036390">
    <property type="entry name" value="WH_DNA-bd_sf"/>
</dbReference>
<evidence type="ECO:0000256" key="6">
    <source>
        <dbReference type="ARBA" id="ARBA00022741"/>
    </source>
</evidence>
<dbReference type="Pfam" id="PF01580">
    <property type="entry name" value="FtsK_SpoIIIE"/>
    <property type="match status" value="1"/>
</dbReference>
<keyword evidence="4" id="KW-0132">Cell division</keyword>
<evidence type="ECO:0000256" key="14">
    <source>
        <dbReference type="SAM" id="MobiDB-lite"/>
    </source>
</evidence>
<dbReference type="InterPro" id="IPR018541">
    <property type="entry name" value="Ftsk_gamma"/>
</dbReference>
<dbReference type="InterPro" id="IPR041027">
    <property type="entry name" value="FtsK_alpha"/>
</dbReference>
<feature type="transmembrane region" description="Helical" evidence="15">
    <location>
        <begin position="107"/>
        <end position="132"/>
    </location>
</feature>
<dbReference type="GO" id="GO:0005524">
    <property type="term" value="F:ATP binding"/>
    <property type="evidence" value="ECO:0007669"/>
    <property type="project" value="UniProtKB-UniRule"/>
</dbReference>
<dbReference type="InterPro" id="IPR025199">
    <property type="entry name" value="FtsK_4TM"/>
</dbReference>
<feature type="transmembrane region" description="Helical" evidence="15">
    <location>
        <begin position="189"/>
        <end position="209"/>
    </location>
</feature>
<sequence>MERKKKADQKADKKADKKVDKKVEEKTGGEKRFRLFQSMDPEKRKRLVKLAGLAVGAFAVFTLIAIVSYLFTWKADQSLLSDPDMMEADTVVHNSAGKLGFRWGHFLVARCFGLGSFALFLLLSVISMRLLFSDRRMGVVRTFIVTVSGAVISSVFLAYAGNMTGAGNLFEGGLGGDCGAAISAWGVNLVGKAVTLIIILIFIIGWLMFSSRRFSAWLVSAFDRTGSRHQKPDAETAPDEDVTSPAVSGDGSGNTAADDGSYVDGVDDSGLYVSGEGTASEESSGASEDAVSDGEEGSEPASEGMSGNGEDIELSGLSDGDSAHRSIAHGDMAGEEMPEEEHAGGKPDSAEEAAAADTSSGNGIEVISSELDTNVKKELPRINVRDELDKYVFPSLDMLGDYPDGRHEVSQEELERNNNKIRSTLLSYKIQIDKVFACVGPTVTLYKIIPAKGVKISAIKNLEEDIALALGVKDVRIVTLEDAVGIEVANDRPSIVPLKFMLNDPAFRNNKYELPIAIGATITNKVKVFDLADSPHLLVAGATKQGKSVGLNVIITSLLYSKHPSELKFVFIDPKMVEFTLYSKLIRHYLAVLPDALSEKDEMDNAIIKKPKQAEAVLKSLCIEMDERYELLSKAEVRNVKEYNNKYRDRHLLPTEGHKFMPYIVVVIDEYADLIMTGGSTGESKTVSKNIMDSIVRLAQKGRAAGIHVILATQRPSTNVVTGMIKSNFPTRIAFRTVSRMDSMVILDSPGAEKLIGRGDMLYYAGVEIERVQCAFVDKEIKAITEFIGGQTGYRQAFSTPYYLPMPPASDGEPAGGDLVDMQNLDPLFEDAAKMVVVNQVGSTSTLQRKLGMGYARAGRVMDQLEAAGIVGPQEGSKPRQVLVPDLDTLQPILKAYMKS</sequence>
<accession>A0A9D9HLL8</accession>
<evidence type="ECO:0000259" key="16">
    <source>
        <dbReference type="PROSITE" id="PS50901"/>
    </source>
</evidence>
<dbReference type="GO" id="GO:0005886">
    <property type="term" value="C:plasma membrane"/>
    <property type="evidence" value="ECO:0007669"/>
    <property type="project" value="UniProtKB-SubCell"/>
</dbReference>
<dbReference type="PROSITE" id="PS50901">
    <property type="entry name" value="FTSK"/>
    <property type="match status" value="1"/>
</dbReference>
<gene>
    <name evidence="17" type="ORF">IAC08_06755</name>
</gene>
<evidence type="ECO:0000256" key="8">
    <source>
        <dbReference type="ARBA" id="ARBA00022840"/>
    </source>
</evidence>
<comment type="similarity">
    <text evidence="2">Belongs to the FtsK/SpoIIIE/SftA family.</text>
</comment>
<dbReference type="InterPro" id="IPR050206">
    <property type="entry name" value="FtsK/SpoIIIE/SftA"/>
</dbReference>
<keyword evidence="6 13" id="KW-0547">Nucleotide-binding</keyword>
<feature type="compositionally biased region" description="Basic and acidic residues" evidence="14">
    <location>
        <begin position="340"/>
        <end position="349"/>
    </location>
</feature>
<evidence type="ECO:0000313" key="17">
    <source>
        <dbReference type="EMBL" id="MBO8456087.1"/>
    </source>
</evidence>
<evidence type="ECO:0000256" key="3">
    <source>
        <dbReference type="ARBA" id="ARBA00022475"/>
    </source>
</evidence>
<dbReference type="Pfam" id="PF09397">
    <property type="entry name" value="FtsK_gamma"/>
    <property type="match status" value="1"/>
</dbReference>
<keyword evidence="12" id="KW-0131">Cell cycle</keyword>
<dbReference type="Pfam" id="PF13491">
    <property type="entry name" value="FtsK_4TM"/>
    <property type="match status" value="1"/>
</dbReference>
<comment type="caution">
    <text evidence="17">The sequence shown here is derived from an EMBL/GenBank/DDBJ whole genome shotgun (WGS) entry which is preliminary data.</text>
</comment>
<evidence type="ECO:0000313" key="18">
    <source>
        <dbReference type="Proteomes" id="UP000823617"/>
    </source>
</evidence>
<dbReference type="EMBL" id="JADIMK010000071">
    <property type="protein sequence ID" value="MBO8456087.1"/>
    <property type="molecule type" value="Genomic_DNA"/>
</dbReference>
<dbReference type="InterPro" id="IPR002543">
    <property type="entry name" value="FtsK_dom"/>
</dbReference>
<dbReference type="InterPro" id="IPR036388">
    <property type="entry name" value="WH-like_DNA-bd_sf"/>
</dbReference>
<feature type="transmembrane region" description="Helical" evidence="15">
    <location>
        <begin position="47"/>
        <end position="71"/>
    </location>
</feature>
<evidence type="ECO:0000256" key="13">
    <source>
        <dbReference type="PROSITE-ProRule" id="PRU00289"/>
    </source>
</evidence>
<dbReference type="PANTHER" id="PTHR22683:SF41">
    <property type="entry name" value="DNA TRANSLOCASE FTSK"/>
    <property type="match status" value="1"/>
</dbReference>
<evidence type="ECO:0000256" key="11">
    <source>
        <dbReference type="ARBA" id="ARBA00023136"/>
    </source>
</evidence>
<reference evidence="17" key="1">
    <citation type="submission" date="2020-10" db="EMBL/GenBank/DDBJ databases">
        <authorList>
            <person name="Gilroy R."/>
        </authorList>
    </citation>
    <scope>NUCLEOTIDE SEQUENCE</scope>
    <source>
        <strain evidence="17">B1-3475</strain>
    </source>
</reference>
<evidence type="ECO:0000256" key="2">
    <source>
        <dbReference type="ARBA" id="ARBA00006474"/>
    </source>
</evidence>
<evidence type="ECO:0000256" key="4">
    <source>
        <dbReference type="ARBA" id="ARBA00022618"/>
    </source>
</evidence>
<dbReference type="AlphaFoldDB" id="A0A9D9HLL8"/>
<dbReference type="Pfam" id="PF17854">
    <property type="entry name" value="FtsK_alpha"/>
    <property type="match status" value="1"/>
</dbReference>
<feature type="compositionally biased region" description="Low complexity" evidence="14">
    <location>
        <begin position="258"/>
        <end position="289"/>
    </location>
</feature>
<evidence type="ECO:0000256" key="7">
    <source>
        <dbReference type="ARBA" id="ARBA00022829"/>
    </source>
</evidence>
<keyword evidence="7" id="KW-0159">Chromosome partition</keyword>
<proteinExistence type="inferred from homology"/>
<dbReference type="PANTHER" id="PTHR22683">
    <property type="entry name" value="SPORULATION PROTEIN RELATED"/>
    <property type="match status" value="1"/>
</dbReference>
<feature type="region of interest" description="Disordered" evidence="14">
    <location>
        <begin position="1"/>
        <end position="25"/>
    </location>
</feature>
<dbReference type="Gene3D" id="1.10.10.10">
    <property type="entry name" value="Winged helix-like DNA-binding domain superfamily/Winged helix DNA-binding domain"/>
    <property type="match status" value="1"/>
</dbReference>
<feature type="domain" description="FtsK" evidence="16">
    <location>
        <begin position="523"/>
        <end position="744"/>
    </location>
</feature>
<keyword evidence="9 15" id="KW-1133">Transmembrane helix</keyword>
<feature type="region of interest" description="Disordered" evidence="14">
    <location>
        <begin position="227"/>
        <end position="366"/>
    </location>
</feature>
<keyword evidence="10" id="KW-0238">DNA-binding</keyword>
<dbReference type="GO" id="GO:0003677">
    <property type="term" value="F:DNA binding"/>
    <property type="evidence" value="ECO:0007669"/>
    <property type="project" value="UniProtKB-KW"/>
</dbReference>
<evidence type="ECO:0000256" key="5">
    <source>
        <dbReference type="ARBA" id="ARBA00022692"/>
    </source>
</evidence>
<dbReference type="GO" id="GO:0051301">
    <property type="term" value="P:cell division"/>
    <property type="evidence" value="ECO:0007669"/>
    <property type="project" value="UniProtKB-KW"/>
</dbReference>
<reference evidence="17" key="2">
    <citation type="journal article" date="2021" name="PeerJ">
        <title>Extensive microbial diversity within the chicken gut microbiome revealed by metagenomics and culture.</title>
        <authorList>
            <person name="Gilroy R."/>
            <person name="Ravi A."/>
            <person name="Getino M."/>
            <person name="Pursley I."/>
            <person name="Horton D.L."/>
            <person name="Alikhan N.F."/>
            <person name="Baker D."/>
            <person name="Gharbi K."/>
            <person name="Hall N."/>
            <person name="Watson M."/>
            <person name="Adriaenssens E.M."/>
            <person name="Foster-Nyarko E."/>
            <person name="Jarju S."/>
            <person name="Secka A."/>
            <person name="Antonio M."/>
            <person name="Oren A."/>
            <person name="Chaudhuri R.R."/>
            <person name="La Ragione R."/>
            <person name="Hildebrand F."/>
            <person name="Pallen M.J."/>
        </authorList>
    </citation>
    <scope>NUCLEOTIDE SEQUENCE</scope>
    <source>
        <strain evidence="17">B1-3475</strain>
    </source>
</reference>
<evidence type="ECO:0000256" key="1">
    <source>
        <dbReference type="ARBA" id="ARBA00004651"/>
    </source>
</evidence>
<protein>
    <submittedName>
        <fullName evidence="17">DNA translocase FtsK 4TM domain-containing protein</fullName>
    </submittedName>
</protein>
<comment type="subcellular location">
    <subcellularLocation>
        <location evidence="1">Cell membrane</location>
        <topology evidence="1">Multi-pass membrane protein</topology>
    </subcellularLocation>
</comment>
<dbReference type="SUPFAM" id="SSF46785">
    <property type="entry name" value="Winged helix' DNA-binding domain"/>
    <property type="match status" value="1"/>
</dbReference>
<name>A0A9D9HLL8_9BACT</name>
<feature type="transmembrane region" description="Helical" evidence="15">
    <location>
        <begin position="139"/>
        <end position="160"/>
    </location>
</feature>
<keyword evidence="5 15" id="KW-0812">Transmembrane</keyword>
<dbReference type="Gene3D" id="3.40.50.300">
    <property type="entry name" value="P-loop containing nucleotide triphosphate hydrolases"/>
    <property type="match status" value="1"/>
</dbReference>
<dbReference type="SUPFAM" id="SSF52540">
    <property type="entry name" value="P-loop containing nucleoside triphosphate hydrolases"/>
    <property type="match status" value="1"/>
</dbReference>
<keyword evidence="3" id="KW-1003">Cell membrane</keyword>
<evidence type="ECO:0000256" key="15">
    <source>
        <dbReference type="SAM" id="Phobius"/>
    </source>
</evidence>
<dbReference type="GO" id="GO:0007059">
    <property type="term" value="P:chromosome segregation"/>
    <property type="evidence" value="ECO:0007669"/>
    <property type="project" value="UniProtKB-KW"/>
</dbReference>
<evidence type="ECO:0000256" key="12">
    <source>
        <dbReference type="ARBA" id="ARBA00023306"/>
    </source>
</evidence>
<evidence type="ECO:0000256" key="9">
    <source>
        <dbReference type="ARBA" id="ARBA00022989"/>
    </source>
</evidence>